<organism evidence="8 9">
    <name type="scientific">Brevinema andersonii</name>
    <dbReference type="NCBI Taxonomy" id="34097"/>
    <lineage>
        <taxon>Bacteria</taxon>
        <taxon>Pseudomonadati</taxon>
        <taxon>Spirochaetota</taxon>
        <taxon>Spirochaetia</taxon>
        <taxon>Brevinematales</taxon>
        <taxon>Brevinemataceae</taxon>
        <taxon>Brevinema</taxon>
    </lineage>
</organism>
<keyword evidence="4 5" id="KW-0472">Membrane</keyword>
<protein>
    <submittedName>
        <fullName evidence="8">V/A-type H+-transporting ATPase subunit K</fullName>
    </submittedName>
</protein>
<keyword evidence="3 5" id="KW-1133">Transmembrane helix</keyword>
<feature type="signal peptide" evidence="6">
    <location>
        <begin position="1"/>
        <end position="20"/>
    </location>
</feature>
<feature type="transmembrane region" description="Helical" evidence="5">
    <location>
        <begin position="36"/>
        <end position="60"/>
    </location>
</feature>
<evidence type="ECO:0000256" key="3">
    <source>
        <dbReference type="ARBA" id="ARBA00022989"/>
    </source>
</evidence>
<dbReference type="CDD" id="cd18180">
    <property type="entry name" value="ATP-synt_Vo_Ao_c_NTPK_rpt2"/>
    <property type="match status" value="1"/>
</dbReference>
<dbReference type="Pfam" id="PF00137">
    <property type="entry name" value="ATP-synt_C"/>
    <property type="match status" value="2"/>
</dbReference>
<name>A0A1I1D8X7_BREAD</name>
<dbReference type="Gene3D" id="1.20.120.610">
    <property type="entry name" value="lithium bound rotor ring of v- atpase"/>
    <property type="match status" value="1"/>
</dbReference>
<feature type="transmembrane region" description="Helical" evidence="5">
    <location>
        <begin position="161"/>
        <end position="185"/>
    </location>
</feature>
<feature type="transmembrane region" description="Helical" evidence="5">
    <location>
        <begin position="113"/>
        <end position="140"/>
    </location>
</feature>
<accession>A0A1I1D8X7</accession>
<evidence type="ECO:0000256" key="4">
    <source>
        <dbReference type="ARBA" id="ARBA00023136"/>
    </source>
</evidence>
<dbReference type="Proteomes" id="UP000240042">
    <property type="component" value="Unassembled WGS sequence"/>
</dbReference>
<keyword evidence="6" id="KW-0732">Signal</keyword>
<dbReference type="SUPFAM" id="SSF81333">
    <property type="entry name" value="F1F0 ATP synthase subunit C"/>
    <property type="match status" value="2"/>
</dbReference>
<dbReference type="GO" id="GO:0033177">
    <property type="term" value="C:proton-transporting two-sector ATPase complex, proton-transporting domain"/>
    <property type="evidence" value="ECO:0007669"/>
    <property type="project" value="InterPro"/>
</dbReference>
<dbReference type="NCBIfam" id="NF005124">
    <property type="entry name" value="PRK06558.1"/>
    <property type="match status" value="1"/>
</dbReference>
<evidence type="ECO:0000256" key="5">
    <source>
        <dbReference type="SAM" id="Phobius"/>
    </source>
</evidence>
<keyword evidence="9" id="KW-1185">Reference proteome</keyword>
<evidence type="ECO:0000256" key="1">
    <source>
        <dbReference type="ARBA" id="ARBA00004141"/>
    </source>
</evidence>
<feature type="domain" description="V-ATPase proteolipid subunit C-like" evidence="7">
    <location>
        <begin position="124"/>
        <end position="182"/>
    </location>
</feature>
<gene>
    <name evidence="8" type="ORF">SAMN02745150_00422</name>
</gene>
<evidence type="ECO:0000259" key="7">
    <source>
        <dbReference type="Pfam" id="PF00137"/>
    </source>
</evidence>
<evidence type="ECO:0000313" key="9">
    <source>
        <dbReference type="Proteomes" id="UP000240042"/>
    </source>
</evidence>
<dbReference type="STRING" id="34097.SAMN02745150_00422"/>
<feature type="domain" description="V-ATPase proteolipid subunit C-like" evidence="7">
    <location>
        <begin position="43"/>
        <end position="101"/>
    </location>
</feature>
<dbReference type="InterPro" id="IPR035921">
    <property type="entry name" value="F/V-ATP_Csub_sf"/>
</dbReference>
<evidence type="ECO:0000313" key="8">
    <source>
        <dbReference type="EMBL" id="SFB71385.1"/>
    </source>
</evidence>
<evidence type="ECO:0000256" key="6">
    <source>
        <dbReference type="SAM" id="SignalP"/>
    </source>
</evidence>
<feature type="chain" id="PRO_5015117248" evidence="6">
    <location>
        <begin position="21"/>
        <end position="186"/>
    </location>
</feature>
<dbReference type="AlphaFoldDB" id="A0A1I1D8X7"/>
<dbReference type="GO" id="GO:0015078">
    <property type="term" value="F:proton transmembrane transporter activity"/>
    <property type="evidence" value="ECO:0007669"/>
    <property type="project" value="InterPro"/>
</dbReference>
<feature type="transmembrane region" description="Helical" evidence="5">
    <location>
        <begin position="81"/>
        <end position="101"/>
    </location>
</feature>
<proteinExistence type="predicted"/>
<dbReference type="InterPro" id="IPR002379">
    <property type="entry name" value="ATPase_proteolipid_c-like_dom"/>
</dbReference>
<sequence length="186" mass="19210">MKKTLTLSIFATVFAAPLFAQEIGISSPSMLSQVNWGLVFAILGAALATFGGGYGSSIGVGMAGEVGNAVLTEDAKKFGSVLVLQALPMTQGIYGLLYTFMVLGRVSDLTPDAAGFTVGLGLLFAALPVAVSGYISGLWQGKICATGMQLIARRPKQMGQAIILPAMVETFAVFGLLASILLMGLL</sequence>
<reference evidence="9" key="1">
    <citation type="submission" date="2016-10" db="EMBL/GenBank/DDBJ databases">
        <authorList>
            <person name="Varghese N."/>
            <person name="Submissions S."/>
        </authorList>
    </citation>
    <scope>NUCLEOTIDE SEQUENCE [LARGE SCALE GENOMIC DNA]</scope>
    <source>
        <strain evidence="9">ATCC 43811</strain>
    </source>
</reference>
<comment type="subcellular location">
    <subcellularLocation>
        <location evidence="1">Membrane</location>
        <topology evidence="1">Multi-pass membrane protein</topology>
    </subcellularLocation>
</comment>
<keyword evidence="2 5" id="KW-0812">Transmembrane</keyword>
<dbReference type="EMBL" id="FOKY01000001">
    <property type="protein sequence ID" value="SFB71385.1"/>
    <property type="molecule type" value="Genomic_DNA"/>
</dbReference>
<dbReference type="CDD" id="cd18179">
    <property type="entry name" value="ATP-synt_Vo_Ao_c_NTPK_rpt1"/>
    <property type="match status" value="1"/>
</dbReference>
<evidence type="ECO:0000256" key="2">
    <source>
        <dbReference type="ARBA" id="ARBA00022692"/>
    </source>
</evidence>